<sequence>MEVIAGDTEEGTTTTTETDADIVRKSEHLSGDHLSEGRNPDDGRQCCCDHARCAALRDKRICRRLYEVLVLSGHRLPGAVLAERIENCLFHQLFEYMVVEERRNDEALYRVLIYLCPDESPLGEGKKLDLADMLCIPIGGHEDIDPEAEADVDSVESWSCCSYRMTRGLFDYQERVLDGEVVAGDRSLLQFLAEDAREAGVWAL</sequence>
<dbReference type="Proteomes" id="UP000054481">
    <property type="component" value="Unassembled WGS sequence"/>
</dbReference>
<evidence type="ECO:0000256" key="1">
    <source>
        <dbReference type="SAM" id="MobiDB-lite"/>
    </source>
</evidence>
<dbReference type="AlphaFoldDB" id="A0A0F7ZHX4"/>
<accession>A0A0F7ZHX4</accession>
<feature type="region of interest" description="Disordered" evidence="1">
    <location>
        <begin position="1"/>
        <end position="40"/>
    </location>
</feature>
<organism evidence="2 3">
    <name type="scientific">Hirsutella minnesotensis 3608</name>
    <dbReference type="NCBI Taxonomy" id="1043627"/>
    <lineage>
        <taxon>Eukaryota</taxon>
        <taxon>Fungi</taxon>
        <taxon>Dikarya</taxon>
        <taxon>Ascomycota</taxon>
        <taxon>Pezizomycotina</taxon>
        <taxon>Sordariomycetes</taxon>
        <taxon>Hypocreomycetidae</taxon>
        <taxon>Hypocreales</taxon>
        <taxon>Ophiocordycipitaceae</taxon>
        <taxon>Hirsutella</taxon>
    </lineage>
</organism>
<protein>
    <submittedName>
        <fullName evidence="2">Uncharacterized protein</fullName>
    </submittedName>
</protein>
<dbReference type="EMBL" id="KQ031032">
    <property type="protein sequence ID" value="KJZ68085.1"/>
    <property type="molecule type" value="Genomic_DNA"/>
</dbReference>
<evidence type="ECO:0000313" key="3">
    <source>
        <dbReference type="Proteomes" id="UP000054481"/>
    </source>
</evidence>
<proteinExistence type="predicted"/>
<keyword evidence="3" id="KW-1185">Reference proteome</keyword>
<gene>
    <name evidence="2" type="ORF">HIM_12524</name>
</gene>
<evidence type="ECO:0000313" key="2">
    <source>
        <dbReference type="EMBL" id="KJZ68085.1"/>
    </source>
</evidence>
<feature type="compositionally biased region" description="Basic and acidic residues" evidence="1">
    <location>
        <begin position="21"/>
        <end position="40"/>
    </location>
</feature>
<reference evidence="2 3" key="1">
    <citation type="journal article" date="2014" name="Genome Biol. Evol.">
        <title>Comparative genomics and transcriptomics analyses reveal divergent lifestyle features of nematode endoparasitic fungus Hirsutella minnesotensis.</title>
        <authorList>
            <person name="Lai Y."/>
            <person name="Liu K."/>
            <person name="Zhang X."/>
            <person name="Zhang X."/>
            <person name="Li K."/>
            <person name="Wang N."/>
            <person name="Shu C."/>
            <person name="Wu Y."/>
            <person name="Wang C."/>
            <person name="Bushley K.E."/>
            <person name="Xiang M."/>
            <person name="Liu X."/>
        </authorList>
    </citation>
    <scope>NUCLEOTIDE SEQUENCE [LARGE SCALE GENOMIC DNA]</scope>
    <source>
        <strain evidence="2 3">3608</strain>
    </source>
</reference>
<name>A0A0F7ZHX4_9HYPO</name>